<accession>A0ABN8I069</accession>
<sequence>MEEDGKKKKVPDWAWSAHVQTHACDTYRVPQCSVAGRRPMEAGPAENQFGPVLDLNPQLTRSAPPSQNTFKEGGRPRAQHVQIPKHELERSVCFEMSGALASHSFLITPPTLGKNRFPAELACAAGIFEIYTCHRYRLRFRQKVLKKQVVHRMSSYIRHPEKTL</sequence>
<keyword evidence="2" id="KW-1185">Reference proteome</keyword>
<reference evidence="1" key="1">
    <citation type="submission" date="2022-03" db="EMBL/GenBank/DDBJ databases">
        <authorList>
            <person name="Martin H S."/>
        </authorList>
    </citation>
    <scope>NUCLEOTIDE SEQUENCE</scope>
</reference>
<evidence type="ECO:0000313" key="1">
    <source>
        <dbReference type="EMBL" id="CAH2040438.1"/>
    </source>
</evidence>
<dbReference type="Proteomes" id="UP000837857">
    <property type="component" value="Chromosome 12"/>
</dbReference>
<dbReference type="EMBL" id="OW152824">
    <property type="protein sequence ID" value="CAH2040438.1"/>
    <property type="molecule type" value="Genomic_DNA"/>
</dbReference>
<name>A0ABN8I069_9NEOP</name>
<organism evidence="1 2">
    <name type="scientific">Iphiclides podalirius</name>
    <name type="common">scarce swallowtail</name>
    <dbReference type="NCBI Taxonomy" id="110791"/>
    <lineage>
        <taxon>Eukaryota</taxon>
        <taxon>Metazoa</taxon>
        <taxon>Ecdysozoa</taxon>
        <taxon>Arthropoda</taxon>
        <taxon>Hexapoda</taxon>
        <taxon>Insecta</taxon>
        <taxon>Pterygota</taxon>
        <taxon>Neoptera</taxon>
        <taxon>Endopterygota</taxon>
        <taxon>Lepidoptera</taxon>
        <taxon>Glossata</taxon>
        <taxon>Ditrysia</taxon>
        <taxon>Papilionoidea</taxon>
        <taxon>Papilionidae</taxon>
        <taxon>Papilioninae</taxon>
        <taxon>Iphiclides</taxon>
    </lineage>
</organism>
<evidence type="ECO:0000313" key="2">
    <source>
        <dbReference type="Proteomes" id="UP000837857"/>
    </source>
</evidence>
<gene>
    <name evidence="1" type="ORF">IPOD504_LOCUS2564</name>
</gene>
<feature type="non-terminal residue" evidence="1">
    <location>
        <position position="1"/>
    </location>
</feature>
<protein>
    <submittedName>
        <fullName evidence="1">Uncharacterized protein</fullName>
    </submittedName>
</protein>
<proteinExistence type="predicted"/>